<gene>
    <name evidence="2" type="ORF">PENSUB_6563</name>
</gene>
<dbReference type="AlphaFoldDB" id="A0A1Q5U043"/>
<comment type="caution">
    <text evidence="2">The sequence shown here is derived from an EMBL/GenBank/DDBJ whole genome shotgun (WGS) entry which is preliminary data.</text>
</comment>
<feature type="signal peptide" evidence="1">
    <location>
        <begin position="1"/>
        <end position="18"/>
    </location>
</feature>
<organism evidence="2 3">
    <name type="scientific">Penicillium subrubescens</name>
    <dbReference type="NCBI Taxonomy" id="1316194"/>
    <lineage>
        <taxon>Eukaryota</taxon>
        <taxon>Fungi</taxon>
        <taxon>Dikarya</taxon>
        <taxon>Ascomycota</taxon>
        <taxon>Pezizomycotina</taxon>
        <taxon>Eurotiomycetes</taxon>
        <taxon>Eurotiomycetidae</taxon>
        <taxon>Eurotiales</taxon>
        <taxon>Aspergillaceae</taxon>
        <taxon>Penicillium</taxon>
    </lineage>
</organism>
<evidence type="ECO:0000313" key="2">
    <source>
        <dbReference type="EMBL" id="OKP05843.1"/>
    </source>
</evidence>
<dbReference type="PANTHER" id="PTHR42923">
    <property type="entry name" value="PROTOPORPHYRINOGEN OXIDASE"/>
    <property type="match status" value="1"/>
</dbReference>
<dbReference type="GO" id="GO:0016491">
    <property type="term" value="F:oxidoreductase activity"/>
    <property type="evidence" value="ECO:0007669"/>
    <property type="project" value="TreeGrafter"/>
</dbReference>
<dbReference type="Gene3D" id="3.50.50.60">
    <property type="entry name" value="FAD/NAD(P)-binding domain"/>
    <property type="match status" value="1"/>
</dbReference>
<dbReference type="EMBL" id="MNBE01000602">
    <property type="protein sequence ID" value="OKP05843.1"/>
    <property type="molecule type" value="Genomic_DNA"/>
</dbReference>
<keyword evidence="3" id="KW-1185">Reference proteome</keyword>
<feature type="chain" id="PRO_5013202780" evidence="1">
    <location>
        <begin position="19"/>
        <end position="464"/>
    </location>
</feature>
<evidence type="ECO:0000313" key="3">
    <source>
        <dbReference type="Proteomes" id="UP000186955"/>
    </source>
</evidence>
<keyword evidence="1" id="KW-0732">Signal</keyword>
<dbReference type="OrthoDB" id="68575at2759"/>
<sequence length="464" mass="51378">MVATVRLLAFAEVTIVASSTVYNFDATHYDAQDVITRDVAVIGGGSSGTYAAVNLQALGHSVVLIEKEAVLGGHVNTYTDPTTGVTVDYGVQAFWNSTTTWDYFKLLGISGEPYSIAPLTNAFYDFATGTPLMVKTANNFTAYAEQLDKYPYLAYSWNLPDPVPEDLVLPFQTFVAKYNLSNLAYTAYFYSQGLTNFLQQLTINVFKMFDSTLLSGLAGHDVVPPNHNNKLIFEKGFDRLGSSNVLLSSTILAAKRPTDETEVLLVAKTPTGNKLIVVSKLVISIPPLLENMQSFDLNEKEESIFSQWTYSSYYTMLVNNTGLPSGYRFMNANSSTATHNIPELPAPYQITESRIPGLWYVWYGSPSPLTQAEIQADVANIIKRLQATAPIYSPRPSPEFVEFRSHTPFKLEVSKQALQSGFYNRLNSLQGERHTWYTGAAFISQASGILWNYTHSLLPDIIGN</sequence>
<dbReference type="Proteomes" id="UP000186955">
    <property type="component" value="Unassembled WGS sequence"/>
</dbReference>
<dbReference type="InterPro" id="IPR050464">
    <property type="entry name" value="Zeta_carotene_desat/Oxidored"/>
</dbReference>
<dbReference type="Pfam" id="PF13450">
    <property type="entry name" value="NAD_binding_8"/>
    <property type="match status" value="1"/>
</dbReference>
<dbReference type="Gene3D" id="3.30.70.1990">
    <property type="match status" value="1"/>
</dbReference>
<name>A0A1Q5U043_9EURO</name>
<accession>A0A1Q5U043</accession>
<dbReference type="Gene3D" id="1.10.405.20">
    <property type="match status" value="1"/>
</dbReference>
<reference evidence="2 3" key="1">
    <citation type="submission" date="2016-10" db="EMBL/GenBank/DDBJ databases">
        <title>Genome sequence of the ascomycete fungus Penicillium subrubescens.</title>
        <authorList>
            <person name="De Vries R.P."/>
            <person name="Peng M."/>
            <person name="Dilokpimol A."/>
            <person name="Hilden K."/>
            <person name="Makela M.R."/>
            <person name="Grigoriev I."/>
            <person name="Riley R."/>
            <person name="Granchi Z."/>
        </authorList>
    </citation>
    <scope>NUCLEOTIDE SEQUENCE [LARGE SCALE GENOMIC DNA]</scope>
    <source>
        <strain evidence="2 3">CBS 132785</strain>
    </source>
</reference>
<dbReference type="PANTHER" id="PTHR42923:SF26">
    <property type="entry name" value="FMN REDUCTASE LOT6, PUTATIVE (AFU_ORTHOLOGUE AFUA_7G06600)-RELATED"/>
    <property type="match status" value="1"/>
</dbReference>
<evidence type="ECO:0000256" key="1">
    <source>
        <dbReference type="SAM" id="SignalP"/>
    </source>
</evidence>
<dbReference type="STRING" id="1316194.A0A1Q5U043"/>
<dbReference type="InterPro" id="IPR036188">
    <property type="entry name" value="FAD/NAD-bd_sf"/>
</dbReference>
<proteinExistence type="predicted"/>
<dbReference type="SUPFAM" id="SSF51905">
    <property type="entry name" value="FAD/NAD(P)-binding domain"/>
    <property type="match status" value="1"/>
</dbReference>
<protein>
    <submittedName>
        <fullName evidence="2">Beta-cyclopiazonate dehydrogenase</fullName>
    </submittedName>
</protein>